<keyword evidence="17" id="KW-1185">Reference proteome</keyword>
<dbReference type="GO" id="GO:0005737">
    <property type="term" value="C:cytoplasm"/>
    <property type="evidence" value="ECO:0007669"/>
    <property type="project" value="UniProtKB-SubCell"/>
</dbReference>
<keyword evidence="9 13" id="KW-0269">Exonuclease</keyword>
<dbReference type="InterPro" id="IPR003141">
    <property type="entry name" value="Pol/His_phosphatase_N"/>
</dbReference>
<evidence type="ECO:0000256" key="6">
    <source>
        <dbReference type="ARBA" id="ARBA00022705"/>
    </source>
</evidence>
<dbReference type="Gene3D" id="1.10.150.700">
    <property type="entry name" value="PolC, middle finger domain"/>
    <property type="match status" value="1"/>
</dbReference>
<evidence type="ECO:0000256" key="13">
    <source>
        <dbReference type="HAMAP-Rule" id="MF_00356"/>
    </source>
</evidence>
<dbReference type="PANTHER" id="PTHR32294:SF5">
    <property type="entry name" value="DNA POLYMERASE III POLC-TYPE"/>
    <property type="match status" value="1"/>
</dbReference>
<dbReference type="InterPro" id="IPR028112">
    <property type="entry name" value="DNA_PolC-type_N_I"/>
</dbReference>
<dbReference type="InterPro" id="IPR013520">
    <property type="entry name" value="Ribonucl_H"/>
</dbReference>
<dbReference type="InterPro" id="IPR040982">
    <property type="entry name" value="DNA_pol3_finger"/>
</dbReference>
<feature type="domain" description="Exonuclease" evidence="14">
    <location>
        <begin position="425"/>
        <end position="590"/>
    </location>
</feature>
<reference evidence="16 17" key="1">
    <citation type="submission" date="2016-08" db="EMBL/GenBank/DDBJ databases">
        <title>Complete Genome Sequence Of The Indigo Reducing Clostridium isatidis DSM15098.</title>
        <authorList>
            <person name="Little G.T."/>
            <person name="Minton N.P."/>
        </authorList>
    </citation>
    <scope>NUCLEOTIDE SEQUENCE [LARGE SCALE GENOMIC DNA]</scope>
    <source>
        <strain evidence="16 17">DSM 15098</strain>
    </source>
</reference>
<evidence type="ECO:0000256" key="12">
    <source>
        <dbReference type="ARBA" id="ARBA00049244"/>
    </source>
</evidence>
<dbReference type="Gene3D" id="1.10.150.870">
    <property type="match status" value="1"/>
</dbReference>
<feature type="domain" description="Polymerase/histidinol phosphatase N-terminal" evidence="15">
    <location>
        <begin position="339"/>
        <end position="408"/>
    </location>
</feature>
<dbReference type="GO" id="GO:0003887">
    <property type="term" value="F:DNA-directed DNA polymerase activity"/>
    <property type="evidence" value="ECO:0007669"/>
    <property type="project" value="UniProtKB-UniRule"/>
</dbReference>
<dbReference type="Pfam" id="PF07733">
    <property type="entry name" value="DNA_pol3_alpha"/>
    <property type="match status" value="1"/>
</dbReference>
<dbReference type="EMBL" id="CP016786">
    <property type="protein sequence ID" value="ASW43818.1"/>
    <property type="molecule type" value="Genomic_DNA"/>
</dbReference>
<evidence type="ECO:0000256" key="9">
    <source>
        <dbReference type="ARBA" id="ARBA00022839"/>
    </source>
</evidence>
<evidence type="ECO:0000256" key="3">
    <source>
        <dbReference type="ARBA" id="ARBA00022490"/>
    </source>
</evidence>
<evidence type="ECO:0000256" key="7">
    <source>
        <dbReference type="ARBA" id="ARBA00022722"/>
    </source>
</evidence>
<dbReference type="InterPro" id="IPR044923">
    <property type="entry name" value="PolC_middle_finger_sf"/>
</dbReference>
<dbReference type="InterPro" id="IPR024754">
    <property type="entry name" value="DNA_PolC-like_N_II"/>
</dbReference>
<dbReference type="Pfam" id="PF14480">
    <property type="entry name" value="DNA_pol3_a_NI"/>
    <property type="match status" value="1"/>
</dbReference>
<comment type="catalytic activity">
    <reaction evidence="12 13">
        <text>DNA(n) + a 2'-deoxyribonucleoside 5'-triphosphate = DNA(n+1) + diphosphate</text>
        <dbReference type="Rhea" id="RHEA:22508"/>
        <dbReference type="Rhea" id="RHEA-COMP:17339"/>
        <dbReference type="Rhea" id="RHEA-COMP:17340"/>
        <dbReference type="ChEBI" id="CHEBI:33019"/>
        <dbReference type="ChEBI" id="CHEBI:61560"/>
        <dbReference type="ChEBI" id="CHEBI:173112"/>
        <dbReference type="EC" id="2.7.7.7"/>
    </reaction>
</comment>
<comment type="function">
    <text evidence="1 13">Required for replicative DNA synthesis. This DNA polymerase also exhibits 3' to 5' exonuclease activity.</text>
</comment>
<dbReference type="NCBIfam" id="TIGR00573">
    <property type="entry name" value="dnaq"/>
    <property type="match status" value="1"/>
</dbReference>
<dbReference type="InterPro" id="IPR011708">
    <property type="entry name" value="DNA_pol3_alpha_NTPase_dom"/>
</dbReference>
<dbReference type="Pfam" id="PF14579">
    <property type="entry name" value="HHH_6"/>
    <property type="match status" value="1"/>
</dbReference>
<dbReference type="SMART" id="SM00479">
    <property type="entry name" value="EXOIII"/>
    <property type="match status" value="1"/>
</dbReference>
<dbReference type="CDD" id="cd04484">
    <property type="entry name" value="polC_OBF"/>
    <property type="match status" value="1"/>
</dbReference>
<dbReference type="Pfam" id="PF02811">
    <property type="entry name" value="PHP"/>
    <property type="match status" value="1"/>
</dbReference>
<dbReference type="CDD" id="cd07435">
    <property type="entry name" value="PHP_PolIIIA_POLC"/>
    <property type="match status" value="1"/>
</dbReference>
<evidence type="ECO:0000256" key="10">
    <source>
        <dbReference type="ARBA" id="ARBA00022932"/>
    </source>
</evidence>
<evidence type="ECO:0000256" key="2">
    <source>
        <dbReference type="ARBA" id="ARBA00004496"/>
    </source>
</evidence>
<dbReference type="Gene3D" id="3.30.1900.20">
    <property type="match status" value="2"/>
</dbReference>
<evidence type="ECO:0000259" key="14">
    <source>
        <dbReference type="SMART" id="SM00479"/>
    </source>
</evidence>
<dbReference type="CDD" id="cd06127">
    <property type="entry name" value="DEDDh"/>
    <property type="match status" value="1"/>
</dbReference>
<organism evidence="16 17">
    <name type="scientific">Clostridium isatidis</name>
    <dbReference type="NCBI Taxonomy" id="182773"/>
    <lineage>
        <taxon>Bacteria</taxon>
        <taxon>Bacillati</taxon>
        <taxon>Bacillota</taxon>
        <taxon>Clostridia</taxon>
        <taxon>Eubacteriales</taxon>
        <taxon>Clostridiaceae</taxon>
        <taxon>Clostridium</taxon>
    </lineage>
</organism>
<evidence type="ECO:0000256" key="4">
    <source>
        <dbReference type="ARBA" id="ARBA00022679"/>
    </source>
</evidence>
<accession>A0A343JE60</accession>
<keyword evidence="5 13" id="KW-0548">Nucleotidyltransferase</keyword>
<dbReference type="Gene3D" id="6.10.140.1510">
    <property type="match status" value="1"/>
</dbReference>
<dbReference type="NCBIfam" id="NF001688">
    <property type="entry name" value="PRK00448.1"/>
    <property type="match status" value="1"/>
</dbReference>
<evidence type="ECO:0000256" key="8">
    <source>
        <dbReference type="ARBA" id="ARBA00022801"/>
    </source>
</evidence>
<dbReference type="InterPro" id="IPR004805">
    <property type="entry name" value="DnaE2/DnaE/PolC"/>
</dbReference>
<dbReference type="NCBIfam" id="TIGR01405">
    <property type="entry name" value="polC_Gram_pos"/>
    <property type="match status" value="1"/>
</dbReference>
<gene>
    <name evidence="13" type="primary">polC</name>
    <name evidence="16" type="ORF">BEN51_10075</name>
</gene>
<evidence type="ECO:0000256" key="11">
    <source>
        <dbReference type="ARBA" id="ARBA00025611"/>
    </source>
</evidence>
<proteinExistence type="inferred from homology"/>
<dbReference type="GO" id="GO:0003677">
    <property type="term" value="F:DNA binding"/>
    <property type="evidence" value="ECO:0007669"/>
    <property type="project" value="UniProtKB-UniRule"/>
</dbReference>
<keyword evidence="6 13" id="KW-0235">DNA replication</keyword>
<dbReference type="KEGG" id="cia:BEN51_10075"/>
<dbReference type="Gene3D" id="3.30.420.10">
    <property type="entry name" value="Ribonuclease H-like superfamily/Ribonuclease H"/>
    <property type="match status" value="1"/>
</dbReference>
<keyword evidence="10 13" id="KW-0239">DNA-directed DNA polymerase</keyword>
<dbReference type="OrthoDB" id="9804290at2"/>
<dbReference type="Pfam" id="PF01336">
    <property type="entry name" value="tRNA_anti-codon"/>
    <property type="match status" value="1"/>
</dbReference>
<evidence type="ECO:0000313" key="16">
    <source>
        <dbReference type="EMBL" id="ASW43818.1"/>
    </source>
</evidence>
<dbReference type="InterPro" id="IPR006054">
    <property type="entry name" value="DnaQ"/>
</dbReference>
<dbReference type="SUPFAM" id="SSF53098">
    <property type="entry name" value="Ribonuclease H-like"/>
    <property type="match status" value="1"/>
</dbReference>
<dbReference type="InterPro" id="IPR036397">
    <property type="entry name" value="RNaseH_sf"/>
</dbReference>
<dbReference type="GO" id="GO:0006261">
    <property type="term" value="P:DNA-templated DNA replication"/>
    <property type="evidence" value="ECO:0007669"/>
    <property type="project" value="UniProtKB-UniRule"/>
</dbReference>
<dbReference type="SMART" id="SM00481">
    <property type="entry name" value="POLIIIAc"/>
    <property type="match status" value="1"/>
</dbReference>
<dbReference type="Pfam" id="PF17657">
    <property type="entry name" value="DNA_pol3_finger"/>
    <property type="match status" value="1"/>
</dbReference>
<dbReference type="EC" id="2.7.7.7" evidence="13"/>
<dbReference type="PANTHER" id="PTHR32294">
    <property type="entry name" value="DNA POLYMERASE III SUBUNIT ALPHA"/>
    <property type="match status" value="1"/>
</dbReference>
<protein>
    <recommendedName>
        <fullName evidence="13">DNA polymerase III PolC-type</fullName>
        <shortName evidence="13">PolIII</shortName>
        <ecNumber evidence="13">2.7.7.7</ecNumber>
    </recommendedName>
</protein>
<dbReference type="InterPro" id="IPR012340">
    <property type="entry name" value="NA-bd_OB-fold"/>
</dbReference>
<dbReference type="Proteomes" id="UP000264883">
    <property type="component" value="Chromosome"/>
</dbReference>
<evidence type="ECO:0000259" key="15">
    <source>
        <dbReference type="SMART" id="SM00481"/>
    </source>
</evidence>
<dbReference type="InterPro" id="IPR006308">
    <property type="entry name" value="Pol_III_a_PolC-type_gram_pos"/>
</dbReference>
<dbReference type="FunFam" id="3.30.420.10:FF:000045">
    <property type="entry name" value="3'-5' exonuclease DinG"/>
    <property type="match status" value="1"/>
</dbReference>
<sequence length="1450" mass="163036">MKKISEIFSDYALGGNINTAVIEGVTLRKKTKTLEMKLSCDKYIEIGEIESFNNFIKERFALNDSKIIINYTEASFERSIEDRVKEVLDFLSIKHPFLKAAINNCKLEINDICLNFSFKMVISEMLRELKYDKKIQDSLKALYGKTYKINFIDDVSEEELIKLKENNLIKEKVIIQKDVQAKQNNNNNNATPVKLVPEINQEAKAENDSKNKNSLLILGRNGNIKDPVIKITDITPNEGRVVIQGEISNIDAKELRSGKLLVSFDLYDGSSSITCKAFVKPGEGDEVFSRLKKTKAVKLLGNAGYSSFSGEVEIIANTILEAEAIKKATRMDTAEVKRVELHMHTQMSQMDGVTSATDLIKRAMSWGMKSIAITDHGVVQSFPEAHKLLGRNNPDMKVIYGVEAYLAPDKKPSVTNSMGQSIDTTYCVLDLETTGFSAVTEKITEIGIMKVKDGKVIDKFGCFVNPEKPIPAKVVEVTNITDDMVKDAETIDKIFPKILDFIEGSVLVAHNAEFDVGFLKQNAKVLGYEFDYTFIDTLALAKELFPEYKTYKLGRIAKHLGIKVEVAHRALDDVDTTVKVFNVMIDMLKERGVKTLDDIDKYASDEIAKKEEFKKLKTYHAIILAKNYVGLKNLYKLVSYSHLDYFYKKPRILKSMFKKYSEGLIIGSACSEGELYQAILLGRSDEEIEAIAQEYDYLEIQPLDNNEYLIRTEQVPDREYLKEINRKIVDLGEKLNKPVVATGDVHFLDPEDEIYRRIIEAGQGFKDADNQAPLYLRTTDEMLKEFSYLGKDKAYEVVVENTNKIADMCEQISPISPEKATPYIDGCEQTIKDIAYGKAHELYGDPLPEIVQARLDKELDSIIKNGFSVMYIIAQKLVWKSNEDGYLVGSRGSVGSSIVAYMTGITEVNALPPHYRCPKCKYSDFTDYGCNNGIDLPDKDCPVCGEKLAKDGMDIPFETFLGFNGDKEPDIDLNFSGEYQAKAHKYTEVIFGKGTTFKAGTVGTVAEKTAFGYVKKYFEERNVNVNKAEMLRLSKGCTGIKRTTGQHPGGIIVVPKGREIFEFCPVQHPADDPNSDIITTHFDYHSIDQNLLKLDILGHDDPTVIRMLQDLTGVDPKTIPLDDKETMSIFSSTEALGVTPEQINSQVGTFGVPEFGTKFVRGMLVDTKPKTFSDLLCISGLSHGTDVWLGNAKDLIDTGIVTSISEAVCTRDDIMVYLIKKGLPPNTAFKIMELVRKGKALKDPKWPEYEALMRENDVPEWYIDSCRKIKYMFPKAHAAAYVMMAFRIAWFKVHIPIAYYCAYFTIRAKAFDAEYMIFGKEKVKAKMKEIEDLGNDAAPKDKDMYDDLEIVLEMYERGLSFLPIDLYKSHATKFKIEDGALRPPLNSIAGMGNVAAEAIYSAVNSGIPISSIEDLKKRDRVGNSAVELLRKFGCLEGLPERDQLSFFDVI</sequence>
<dbReference type="RefSeq" id="WP_119865952.1">
    <property type="nucleotide sequence ID" value="NZ_CP016786.1"/>
</dbReference>
<evidence type="ECO:0000256" key="1">
    <source>
        <dbReference type="ARBA" id="ARBA00003452"/>
    </source>
</evidence>
<dbReference type="InterPro" id="IPR029460">
    <property type="entry name" value="DNAPol_HHH"/>
</dbReference>
<keyword evidence="3 13" id="KW-0963">Cytoplasm</keyword>
<name>A0A343JE60_9CLOT</name>
<evidence type="ECO:0000313" key="17">
    <source>
        <dbReference type="Proteomes" id="UP000264883"/>
    </source>
</evidence>
<dbReference type="Gene3D" id="3.20.20.140">
    <property type="entry name" value="Metal-dependent hydrolases"/>
    <property type="match status" value="2"/>
</dbReference>
<comment type="subcellular location">
    <subcellularLocation>
        <location evidence="2 13">Cytoplasm</location>
    </subcellularLocation>
</comment>
<dbReference type="Gene3D" id="2.40.50.140">
    <property type="entry name" value="Nucleic acid-binding proteins"/>
    <property type="match status" value="1"/>
</dbReference>
<keyword evidence="7 13" id="KW-0540">Nuclease</keyword>
<dbReference type="InterPro" id="IPR004013">
    <property type="entry name" value="PHP_dom"/>
</dbReference>
<dbReference type="GO" id="GO:0008408">
    <property type="term" value="F:3'-5' exonuclease activity"/>
    <property type="evidence" value="ECO:0007669"/>
    <property type="project" value="UniProtKB-UniRule"/>
</dbReference>
<keyword evidence="8 13" id="KW-0378">Hydrolase</keyword>
<dbReference type="InterPro" id="IPR012337">
    <property type="entry name" value="RNaseH-like_sf"/>
</dbReference>
<evidence type="ECO:0000256" key="5">
    <source>
        <dbReference type="ARBA" id="ARBA00022695"/>
    </source>
</evidence>
<dbReference type="Pfam" id="PF11490">
    <property type="entry name" value="DNA_pol3_a_NII"/>
    <property type="match status" value="1"/>
</dbReference>
<dbReference type="HAMAP" id="MF_00356">
    <property type="entry name" value="DNApol_PolC"/>
    <property type="match status" value="1"/>
</dbReference>
<dbReference type="InterPro" id="IPR004365">
    <property type="entry name" value="NA-bd_OB_tRNA"/>
</dbReference>
<keyword evidence="4 13" id="KW-0808">Transferase</keyword>
<dbReference type="Pfam" id="PF00929">
    <property type="entry name" value="RNase_T"/>
    <property type="match status" value="1"/>
</dbReference>
<comment type="function">
    <text evidence="11">DNA polymerase III is a complex, multichain enzyme responsible for most of the replicative synthesis in bacteria. This DNA polymerase also exhibits 3' to 5' exonuclease activity. The alpha chain is the DNA polymerase.</text>
</comment>
<comment type="similarity">
    <text evidence="13">Belongs to the DNA polymerase type-C family. PolC subfamily.</text>
</comment>